<dbReference type="InterPro" id="IPR011598">
    <property type="entry name" value="bHLH_dom"/>
</dbReference>
<keyword evidence="1" id="KW-0805">Transcription regulation</keyword>
<feature type="compositionally biased region" description="Basic and acidic residues" evidence="3">
    <location>
        <begin position="414"/>
        <end position="424"/>
    </location>
</feature>
<feature type="region of interest" description="Disordered" evidence="3">
    <location>
        <begin position="209"/>
        <end position="233"/>
    </location>
</feature>
<dbReference type="Pfam" id="PF00010">
    <property type="entry name" value="HLH"/>
    <property type="match status" value="1"/>
</dbReference>
<feature type="region of interest" description="Disordered" evidence="3">
    <location>
        <begin position="570"/>
        <end position="591"/>
    </location>
</feature>
<dbReference type="OrthoDB" id="690068at2759"/>
<evidence type="ECO:0000256" key="2">
    <source>
        <dbReference type="ARBA" id="ARBA00023163"/>
    </source>
</evidence>
<comment type="caution">
    <text evidence="5">The sequence shown here is derived from an EMBL/GenBank/DDBJ whole genome shotgun (WGS) entry which is preliminary data.</text>
</comment>
<dbReference type="SMART" id="SM00353">
    <property type="entry name" value="HLH"/>
    <property type="match status" value="1"/>
</dbReference>
<feature type="compositionally biased region" description="Polar residues" evidence="3">
    <location>
        <begin position="383"/>
        <end position="404"/>
    </location>
</feature>
<dbReference type="EMBL" id="CM035435">
    <property type="protein sequence ID" value="KAH7289455.1"/>
    <property type="molecule type" value="Genomic_DNA"/>
</dbReference>
<dbReference type="CDD" id="cd11453">
    <property type="entry name" value="bHLH_AtBIM_like"/>
    <property type="match status" value="1"/>
</dbReference>
<accession>A0A8T2R1E7</accession>
<keyword evidence="2" id="KW-0804">Transcription</keyword>
<evidence type="ECO:0000313" key="5">
    <source>
        <dbReference type="EMBL" id="KAH7289455.1"/>
    </source>
</evidence>
<sequence length="591" mass="65396">MVQSESEIQRGERSMQCFDLDNHHHASIEGDNRTATHDFLALCESTPASSSIEMTNNVPRSGVVTQNLLHPMHSEVFTGSSNSSQAVSVIGGLKTHAANRIQVTGEQQLTDNINSGNFDSQSNFRSLDIINASKSHVPRGSCVKYWQQPQNNLHLEARSENKRLSRGLSEEDDDDDDDLLDQGYAEKKEIHFQKLSNLQQQHQWQLKGKSLNDKGLSLRSKHSATEQRRRSRINDRFQMLRQLLPNPDQKRDKASFLMEVVEYIQMLHEKIRKYETLDHLGKPQERKTGCKEGSLNVTGDLPGRMPRYDGKEDSEPCGYMSYQSPQSRVPHEIGLLNSNPITDGGSSTFLANRLLQASSFSGYPPTLLGQTLNLEDQVEIRTRSSPLTEGEASITSSHLQQQAGKTLPPNLQKPSHDSDLEHCKAPGSHSYQACDRQANEENSEQMRSSSLRDVSSMRESQHAEDEASGGQDIEFDEKLLHLNLKGSDGGCSEENLSNEKQSAPVLGGAVNISSPYSQGLLDRLMRALQSEGIDLTQASISVQIDLGKHGGSSLTSYKEVACHNVIMPQGESVSASASKGPAKRLKVESKV</sequence>
<dbReference type="InterPro" id="IPR036638">
    <property type="entry name" value="HLH_DNA-bd_sf"/>
</dbReference>
<dbReference type="GO" id="GO:0046983">
    <property type="term" value="F:protein dimerization activity"/>
    <property type="evidence" value="ECO:0007669"/>
    <property type="project" value="InterPro"/>
</dbReference>
<feature type="region of interest" description="Disordered" evidence="3">
    <location>
        <begin position="284"/>
        <end position="313"/>
    </location>
</feature>
<dbReference type="SUPFAM" id="SSF47459">
    <property type="entry name" value="HLH, helix-loop-helix DNA-binding domain"/>
    <property type="match status" value="1"/>
</dbReference>
<evidence type="ECO:0000256" key="1">
    <source>
        <dbReference type="ARBA" id="ARBA00023015"/>
    </source>
</evidence>
<gene>
    <name evidence="5" type="ORF">KP509_30G002500</name>
</gene>
<dbReference type="PANTHER" id="PTHR46412:SF3">
    <property type="entry name" value="TRANSCRIPTION FACTOR BIM1"/>
    <property type="match status" value="1"/>
</dbReference>
<name>A0A8T2R1E7_CERRI</name>
<feature type="domain" description="BHLH" evidence="4">
    <location>
        <begin position="217"/>
        <end position="267"/>
    </location>
</feature>
<feature type="compositionally biased region" description="Basic and acidic residues" evidence="3">
    <location>
        <begin position="455"/>
        <end position="465"/>
    </location>
</feature>
<dbReference type="InterPro" id="IPR044295">
    <property type="entry name" value="BIM1/2/3"/>
</dbReference>
<evidence type="ECO:0000259" key="4">
    <source>
        <dbReference type="PROSITE" id="PS50888"/>
    </source>
</evidence>
<dbReference type="GO" id="GO:0006351">
    <property type="term" value="P:DNA-templated transcription"/>
    <property type="evidence" value="ECO:0007669"/>
    <property type="project" value="InterPro"/>
</dbReference>
<feature type="compositionally biased region" description="Basic and acidic residues" evidence="3">
    <location>
        <begin position="223"/>
        <end position="233"/>
    </location>
</feature>
<protein>
    <recommendedName>
        <fullName evidence="4">BHLH domain-containing protein</fullName>
    </recommendedName>
</protein>
<evidence type="ECO:0000256" key="3">
    <source>
        <dbReference type="SAM" id="MobiDB-lite"/>
    </source>
</evidence>
<proteinExistence type="predicted"/>
<dbReference type="PANTHER" id="PTHR46412">
    <property type="entry name" value="BES1-INTERACTING MYC-LIKE PROTEIN"/>
    <property type="match status" value="1"/>
</dbReference>
<dbReference type="Gene3D" id="4.10.280.10">
    <property type="entry name" value="Helix-loop-helix DNA-binding domain"/>
    <property type="match status" value="1"/>
</dbReference>
<dbReference type="PROSITE" id="PS50888">
    <property type="entry name" value="BHLH"/>
    <property type="match status" value="1"/>
</dbReference>
<feature type="region of interest" description="Disordered" evidence="3">
    <location>
        <begin position="383"/>
        <end position="473"/>
    </location>
</feature>
<dbReference type="AlphaFoldDB" id="A0A8T2R1E7"/>
<keyword evidence="6" id="KW-1185">Reference proteome</keyword>
<organism evidence="5 6">
    <name type="scientific">Ceratopteris richardii</name>
    <name type="common">Triangle waterfern</name>
    <dbReference type="NCBI Taxonomy" id="49495"/>
    <lineage>
        <taxon>Eukaryota</taxon>
        <taxon>Viridiplantae</taxon>
        <taxon>Streptophyta</taxon>
        <taxon>Embryophyta</taxon>
        <taxon>Tracheophyta</taxon>
        <taxon>Polypodiopsida</taxon>
        <taxon>Polypodiidae</taxon>
        <taxon>Polypodiales</taxon>
        <taxon>Pteridineae</taxon>
        <taxon>Pteridaceae</taxon>
        <taxon>Parkerioideae</taxon>
        <taxon>Ceratopteris</taxon>
    </lineage>
</organism>
<dbReference type="Proteomes" id="UP000825935">
    <property type="component" value="Chromosome 30"/>
</dbReference>
<dbReference type="GO" id="GO:0003700">
    <property type="term" value="F:DNA-binding transcription factor activity"/>
    <property type="evidence" value="ECO:0007669"/>
    <property type="project" value="InterPro"/>
</dbReference>
<reference evidence="5" key="1">
    <citation type="submission" date="2021-08" db="EMBL/GenBank/DDBJ databases">
        <title>WGS assembly of Ceratopteris richardii.</title>
        <authorList>
            <person name="Marchant D.B."/>
            <person name="Chen G."/>
            <person name="Jenkins J."/>
            <person name="Shu S."/>
            <person name="Leebens-Mack J."/>
            <person name="Grimwood J."/>
            <person name="Schmutz J."/>
            <person name="Soltis P."/>
            <person name="Soltis D."/>
            <person name="Chen Z.-H."/>
        </authorList>
    </citation>
    <scope>NUCLEOTIDE SEQUENCE</scope>
    <source>
        <strain evidence="5">Whitten #5841</strain>
        <tissue evidence="5">Leaf</tissue>
    </source>
</reference>
<evidence type="ECO:0000313" key="6">
    <source>
        <dbReference type="Proteomes" id="UP000825935"/>
    </source>
</evidence>